<dbReference type="Proteomes" id="UP000184395">
    <property type="component" value="Unassembled WGS sequence"/>
</dbReference>
<dbReference type="PANTHER" id="PTHR43531">
    <property type="entry name" value="PROTEIN ICFG"/>
    <property type="match status" value="1"/>
</dbReference>
<keyword evidence="1" id="KW-0488">Methylation</keyword>
<dbReference type="SUPFAM" id="SSF58104">
    <property type="entry name" value="Methyl-accepting chemotaxis protein (MCP) signaling domain"/>
    <property type="match status" value="1"/>
</dbReference>
<organism evidence="4 5">
    <name type="scientific">Paraburkholderia terricola</name>
    <dbReference type="NCBI Taxonomy" id="169427"/>
    <lineage>
        <taxon>Bacteria</taxon>
        <taxon>Pseudomonadati</taxon>
        <taxon>Pseudomonadota</taxon>
        <taxon>Betaproteobacteria</taxon>
        <taxon>Burkholderiales</taxon>
        <taxon>Burkholderiaceae</taxon>
        <taxon>Paraburkholderia</taxon>
    </lineage>
</organism>
<dbReference type="GO" id="GO:0006935">
    <property type="term" value="P:chemotaxis"/>
    <property type="evidence" value="ECO:0007669"/>
    <property type="project" value="TreeGrafter"/>
</dbReference>
<keyword evidence="3" id="KW-0175">Coiled coil</keyword>
<dbReference type="EMBL" id="FRAB01000048">
    <property type="protein sequence ID" value="SHK95796.1"/>
    <property type="molecule type" value="Genomic_DNA"/>
</dbReference>
<dbReference type="Gene3D" id="1.10.287.950">
    <property type="entry name" value="Methyl-accepting chemotaxis protein"/>
    <property type="match status" value="1"/>
</dbReference>
<dbReference type="AlphaFoldDB" id="A0A1M6WQ64"/>
<sequence>MQNVGSAIQRLTDIMGEIAAASHEQTRGIEQVNQAIAQMDQITQQNAALVEEAAAAAGSLEDQAQQLRAAVAVFRTR</sequence>
<protein>
    <submittedName>
        <fullName evidence="4">Methyl-accepting chemotaxis protein/aerotaxis receptor</fullName>
    </submittedName>
</protein>
<proteinExistence type="inferred from homology"/>
<keyword evidence="4" id="KW-0675">Receptor</keyword>
<evidence type="ECO:0000256" key="2">
    <source>
        <dbReference type="ARBA" id="ARBA00029447"/>
    </source>
</evidence>
<evidence type="ECO:0000313" key="4">
    <source>
        <dbReference type="EMBL" id="SHK95796.1"/>
    </source>
</evidence>
<dbReference type="STRING" id="169427.SAMN05192548_104813"/>
<evidence type="ECO:0000256" key="1">
    <source>
        <dbReference type="ARBA" id="ARBA00022481"/>
    </source>
</evidence>
<dbReference type="PANTHER" id="PTHR43531:SF14">
    <property type="entry name" value="METHYL-ACCEPTING CHEMOTAXIS PROTEIN I-RELATED"/>
    <property type="match status" value="1"/>
</dbReference>
<dbReference type="GO" id="GO:0005886">
    <property type="term" value="C:plasma membrane"/>
    <property type="evidence" value="ECO:0007669"/>
    <property type="project" value="TreeGrafter"/>
</dbReference>
<dbReference type="InterPro" id="IPR051310">
    <property type="entry name" value="MCP_chemotaxis"/>
</dbReference>
<accession>A0A1M6WQ64</accession>
<evidence type="ECO:0000256" key="3">
    <source>
        <dbReference type="SAM" id="Coils"/>
    </source>
</evidence>
<gene>
    <name evidence="4" type="ORF">SAMN05192548_104813</name>
</gene>
<evidence type="ECO:0000313" key="5">
    <source>
        <dbReference type="Proteomes" id="UP000184395"/>
    </source>
</evidence>
<comment type="similarity">
    <text evidence="2">Belongs to the methyl-accepting chemotaxis (MCP) protein family.</text>
</comment>
<feature type="coiled-coil region" evidence="3">
    <location>
        <begin position="32"/>
        <end position="70"/>
    </location>
</feature>
<name>A0A1M6WQ64_9BURK</name>
<reference evidence="4 5" key="1">
    <citation type="submission" date="2016-11" db="EMBL/GenBank/DDBJ databases">
        <authorList>
            <person name="Jaros S."/>
            <person name="Januszkiewicz K."/>
            <person name="Wedrychowicz H."/>
        </authorList>
    </citation>
    <scope>NUCLEOTIDE SEQUENCE [LARGE SCALE GENOMIC DNA]</scope>
    <source>
        <strain evidence="4 5">LMG 20594</strain>
    </source>
</reference>
<dbReference type="GO" id="GO:0004888">
    <property type="term" value="F:transmembrane signaling receptor activity"/>
    <property type="evidence" value="ECO:0007669"/>
    <property type="project" value="TreeGrafter"/>
</dbReference>